<dbReference type="EMBL" id="FTLX01000003">
    <property type="protein sequence ID" value="SIQ53947.1"/>
    <property type="molecule type" value="Genomic_DNA"/>
</dbReference>
<dbReference type="GO" id="GO:0005886">
    <property type="term" value="C:plasma membrane"/>
    <property type="evidence" value="ECO:0007669"/>
    <property type="project" value="InterPro"/>
</dbReference>
<accession>A0A1N6TL09</accession>
<feature type="transmembrane region" description="Helical" evidence="1">
    <location>
        <begin position="143"/>
        <end position="168"/>
    </location>
</feature>
<keyword evidence="1" id="KW-0472">Membrane</keyword>
<name>A0A1N6TL09_9BACI</name>
<dbReference type="AlphaFoldDB" id="A0A1N6TL09"/>
<dbReference type="STRING" id="1017273.SAMN05443094_10313"/>
<dbReference type="Gene3D" id="1.10.1760.20">
    <property type="match status" value="1"/>
</dbReference>
<keyword evidence="1" id="KW-1133">Transmembrane helix</keyword>
<proteinExistence type="predicted"/>
<protein>
    <submittedName>
        <fullName evidence="2">Thiamine transporter</fullName>
    </submittedName>
</protein>
<evidence type="ECO:0000313" key="3">
    <source>
        <dbReference type="Proteomes" id="UP000186385"/>
    </source>
</evidence>
<feature type="transmembrane region" description="Helical" evidence="1">
    <location>
        <begin position="60"/>
        <end position="76"/>
    </location>
</feature>
<keyword evidence="1" id="KW-0812">Transmembrane</keyword>
<dbReference type="GO" id="GO:0015234">
    <property type="term" value="F:thiamine transmembrane transporter activity"/>
    <property type="evidence" value="ECO:0007669"/>
    <property type="project" value="InterPro"/>
</dbReference>
<dbReference type="RefSeq" id="WP_076496262.1">
    <property type="nucleotide sequence ID" value="NZ_FTLX01000003.1"/>
</dbReference>
<feature type="transmembrane region" description="Helical" evidence="1">
    <location>
        <begin position="7"/>
        <end position="28"/>
    </location>
</feature>
<evidence type="ECO:0000313" key="2">
    <source>
        <dbReference type="EMBL" id="SIQ53947.1"/>
    </source>
</evidence>
<organism evidence="2 3">
    <name type="scientific">Domibacillus enclensis</name>
    <dbReference type="NCBI Taxonomy" id="1017273"/>
    <lineage>
        <taxon>Bacteria</taxon>
        <taxon>Bacillati</taxon>
        <taxon>Bacillota</taxon>
        <taxon>Bacilli</taxon>
        <taxon>Bacillales</taxon>
        <taxon>Bacillaceae</taxon>
        <taxon>Domibacillus</taxon>
    </lineage>
</organism>
<gene>
    <name evidence="2" type="ORF">SAMN05443094_10313</name>
</gene>
<dbReference type="Pfam" id="PF09515">
    <property type="entry name" value="Thia_YuaJ"/>
    <property type="match status" value="1"/>
</dbReference>
<feature type="transmembrane region" description="Helical" evidence="1">
    <location>
        <begin position="107"/>
        <end position="131"/>
    </location>
</feature>
<sequence>MNRNIPLQALIEASVMAALAFILDLIPAINIGPWMSVSIAMLPVFIVSLRWGWKVGMASGFIWGLLQIALGDAYILTPLQAFIEYFIAFSFVGLAGLFTNRSTSARLIVLAVFIGSIARYFWHFLAGWVYFAEYAPEGMPAALYSLAVNGGTALFTFILCSIVLVLLWKTAPRLFHVR</sequence>
<reference evidence="2 3" key="1">
    <citation type="submission" date="2017-01" db="EMBL/GenBank/DDBJ databases">
        <authorList>
            <person name="Mah S.A."/>
            <person name="Swanson W.J."/>
            <person name="Moy G.W."/>
            <person name="Vacquier V.D."/>
        </authorList>
    </citation>
    <scope>NUCLEOTIDE SEQUENCE [LARGE SCALE GENOMIC DNA]</scope>
    <source>
        <strain evidence="2 3">NIO-1016</strain>
    </source>
</reference>
<feature type="transmembrane region" description="Helical" evidence="1">
    <location>
        <begin position="82"/>
        <end position="100"/>
    </location>
</feature>
<evidence type="ECO:0000256" key="1">
    <source>
        <dbReference type="SAM" id="Phobius"/>
    </source>
</evidence>
<dbReference type="NCBIfam" id="TIGR02357">
    <property type="entry name" value="ECF_ThiT_YuaJ"/>
    <property type="match status" value="1"/>
</dbReference>
<dbReference type="InterPro" id="IPR012651">
    <property type="entry name" value="Thia_Transptr_ThiT"/>
</dbReference>
<dbReference type="Proteomes" id="UP000186385">
    <property type="component" value="Unassembled WGS sequence"/>
</dbReference>